<dbReference type="InterPro" id="IPR036182">
    <property type="entry name" value="PCuAC_sf"/>
</dbReference>
<protein>
    <submittedName>
        <fullName evidence="2">Copper chaperone PCu(A)C</fullName>
    </submittedName>
</protein>
<dbReference type="RefSeq" id="WP_165303239.1">
    <property type="nucleotide sequence ID" value="NZ_JAAKZZ010000811.1"/>
</dbReference>
<reference evidence="2 3" key="1">
    <citation type="submission" date="2020-02" db="EMBL/GenBank/DDBJ databases">
        <title>Whole-genome analyses of novel actinobacteria.</title>
        <authorList>
            <person name="Sahin N."/>
            <person name="Tatar D."/>
        </authorList>
    </citation>
    <scope>NUCLEOTIDE SEQUENCE [LARGE SCALE GENOMIC DNA]</scope>
    <source>
        <strain evidence="2 3">SB3404</strain>
    </source>
</reference>
<dbReference type="InterPro" id="IPR007410">
    <property type="entry name" value="LpqE-like"/>
</dbReference>
<dbReference type="PANTHER" id="PTHR36302:SF1">
    <property type="entry name" value="COPPER CHAPERONE PCU(A)C"/>
    <property type="match status" value="1"/>
</dbReference>
<dbReference type="InterPro" id="IPR058248">
    <property type="entry name" value="Lxx211020-like"/>
</dbReference>
<name>A0A6G4X7W6_9ACTN</name>
<evidence type="ECO:0000256" key="1">
    <source>
        <dbReference type="SAM" id="MobiDB-lite"/>
    </source>
</evidence>
<comment type="caution">
    <text evidence="2">The sequence shown here is derived from an EMBL/GenBank/DDBJ whole genome shotgun (WGS) entry which is preliminary data.</text>
</comment>
<dbReference type="Pfam" id="PF04314">
    <property type="entry name" value="PCuAC"/>
    <property type="match status" value="1"/>
</dbReference>
<gene>
    <name evidence="2" type="ORF">G5C65_35890</name>
</gene>
<feature type="region of interest" description="Disordered" evidence="1">
    <location>
        <begin position="1"/>
        <end position="25"/>
    </location>
</feature>
<dbReference type="SUPFAM" id="SSF110087">
    <property type="entry name" value="DR1885-like metal-binding protein"/>
    <property type="match status" value="1"/>
</dbReference>
<dbReference type="Proteomes" id="UP000477722">
    <property type="component" value="Unassembled WGS sequence"/>
</dbReference>
<dbReference type="PANTHER" id="PTHR36302">
    <property type="entry name" value="BLR7088 PROTEIN"/>
    <property type="match status" value="1"/>
</dbReference>
<dbReference type="AlphaFoldDB" id="A0A6G4X7W6"/>
<organism evidence="2 3">
    <name type="scientific">Streptomyces boncukensis</name>
    <dbReference type="NCBI Taxonomy" id="2711219"/>
    <lineage>
        <taxon>Bacteria</taxon>
        <taxon>Bacillati</taxon>
        <taxon>Actinomycetota</taxon>
        <taxon>Actinomycetes</taxon>
        <taxon>Kitasatosporales</taxon>
        <taxon>Streptomycetaceae</taxon>
        <taxon>Streptomyces</taxon>
    </lineage>
</organism>
<evidence type="ECO:0000313" key="3">
    <source>
        <dbReference type="Proteomes" id="UP000477722"/>
    </source>
</evidence>
<keyword evidence="3" id="KW-1185">Reference proteome</keyword>
<dbReference type="Gene3D" id="2.60.40.1890">
    <property type="entry name" value="PCu(A)C copper chaperone"/>
    <property type="match status" value="1"/>
</dbReference>
<accession>A0A6G4X7W6</accession>
<evidence type="ECO:0000313" key="2">
    <source>
        <dbReference type="EMBL" id="NGO73615.1"/>
    </source>
</evidence>
<proteinExistence type="predicted"/>
<sequence length="177" mass="18541">MNRPRRTARGTPAPGRSPKRSPERSAALVPLAACAVTLLGLTGWTAAGGAGTPARIAVSEPRVFLTYGGVRDTSAYFRIRNSGGSGDRLVSVSSPGARDVMLGRHTRTDAGAGGMAMVPSLTLPAGRTVTMSPLATNVMLKHPAASRWRPGDRVPFVLRFAHSRPVRLHATVVRPGG</sequence>
<dbReference type="EMBL" id="JAAKZZ010000811">
    <property type="protein sequence ID" value="NGO73615.1"/>
    <property type="molecule type" value="Genomic_DNA"/>
</dbReference>